<evidence type="ECO:0000256" key="3">
    <source>
        <dbReference type="ARBA" id="ARBA00022840"/>
    </source>
</evidence>
<dbReference type="InterPro" id="IPR003593">
    <property type="entry name" value="AAA+_ATPase"/>
</dbReference>
<reference evidence="5 6" key="1">
    <citation type="submission" date="2017-09" db="EMBL/GenBank/DDBJ databases">
        <title>Depth-based differentiation of microbial function through sediment-hosted aquifers and enrichment of novel symbionts in the deep terrestrial subsurface.</title>
        <authorList>
            <person name="Probst A.J."/>
            <person name="Ladd B."/>
            <person name="Jarett J.K."/>
            <person name="Geller-Mcgrath D.E."/>
            <person name="Sieber C.M."/>
            <person name="Emerson J.B."/>
            <person name="Anantharaman K."/>
            <person name="Thomas B.C."/>
            <person name="Malmstrom R."/>
            <person name="Stieglmeier M."/>
            <person name="Klingl A."/>
            <person name="Woyke T."/>
            <person name="Ryan C.M."/>
            <person name="Banfield J.F."/>
        </authorList>
    </citation>
    <scope>NUCLEOTIDE SEQUENCE [LARGE SCALE GENOMIC DNA]</scope>
    <source>
        <strain evidence="5">CG08_land_8_20_14_0_20_40_16</strain>
    </source>
</reference>
<keyword evidence="3" id="KW-0067">ATP-binding</keyword>
<protein>
    <recommendedName>
        <fullName evidence="4">AAA+ ATPase domain-containing protein</fullName>
    </recommendedName>
</protein>
<comment type="caution">
    <text evidence="5">The sequence shown here is derived from an EMBL/GenBank/DDBJ whole genome shotgun (WGS) entry which is preliminary data.</text>
</comment>
<evidence type="ECO:0000313" key="5">
    <source>
        <dbReference type="EMBL" id="PIS42611.1"/>
    </source>
</evidence>
<dbReference type="AlphaFoldDB" id="A0A2H0YVU1"/>
<dbReference type="Gene3D" id="3.30.450.90">
    <property type="match status" value="1"/>
</dbReference>
<dbReference type="SUPFAM" id="SSF52540">
    <property type="entry name" value="P-loop containing nucleoside triphosphate hydrolases"/>
    <property type="match status" value="1"/>
</dbReference>
<dbReference type="SUPFAM" id="SSF160246">
    <property type="entry name" value="EspE N-terminal domain-like"/>
    <property type="match status" value="1"/>
</dbReference>
<dbReference type="Pfam" id="PF05157">
    <property type="entry name" value="MshEN"/>
    <property type="match status" value="1"/>
</dbReference>
<organism evidence="5 6">
    <name type="scientific">Candidatus Kerfeldbacteria bacterium CG08_land_8_20_14_0_20_40_16</name>
    <dbReference type="NCBI Taxonomy" id="2014244"/>
    <lineage>
        <taxon>Bacteria</taxon>
        <taxon>Candidatus Kerfeldiibacteriota</taxon>
    </lineage>
</organism>
<evidence type="ECO:0000259" key="4">
    <source>
        <dbReference type="SMART" id="SM00382"/>
    </source>
</evidence>
<keyword evidence="2" id="KW-0547">Nucleotide-binding</keyword>
<dbReference type="InterPro" id="IPR001482">
    <property type="entry name" value="T2SS/T4SS_dom"/>
</dbReference>
<evidence type="ECO:0000256" key="2">
    <source>
        <dbReference type="ARBA" id="ARBA00022741"/>
    </source>
</evidence>
<dbReference type="PANTHER" id="PTHR30258:SF1">
    <property type="entry name" value="PROTEIN TRANSPORT PROTEIN HOFB HOMOLOG"/>
    <property type="match status" value="1"/>
</dbReference>
<dbReference type="GO" id="GO:0005524">
    <property type="term" value="F:ATP binding"/>
    <property type="evidence" value="ECO:0007669"/>
    <property type="project" value="UniProtKB-KW"/>
</dbReference>
<accession>A0A2H0YVU1</accession>
<dbReference type="PANTHER" id="PTHR30258">
    <property type="entry name" value="TYPE II SECRETION SYSTEM PROTEIN GSPE-RELATED"/>
    <property type="match status" value="1"/>
</dbReference>
<evidence type="ECO:0000313" key="6">
    <source>
        <dbReference type="Proteomes" id="UP000231542"/>
    </source>
</evidence>
<dbReference type="SMART" id="SM00382">
    <property type="entry name" value="AAA"/>
    <property type="match status" value="1"/>
</dbReference>
<name>A0A2H0YVU1_9BACT</name>
<dbReference type="InterPro" id="IPR007831">
    <property type="entry name" value="T2SS_GspE_N"/>
</dbReference>
<dbReference type="GO" id="GO:0005886">
    <property type="term" value="C:plasma membrane"/>
    <property type="evidence" value="ECO:0007669"/>
    <property type="project" value="TreeGrafter"/>
</dbReference>
<dbReference type="Proteomes" id="UP000231542">
    <property type="component" value="Unassembled WGS sequence"/>
</dbReference>
<evidence type="ECO:0000256" key="1">
    <source>
        <dbReference type="ARBA" id="ARBA00006611"/>
    </source>
</evidence>
<proteinExistence type="inferred from homology"/>
<dbReference type="Gene3D" id="3.40.50.300">
    <property type="entry name" value="P-loop containing nucleotide triphosphate hydrolases"/>
    <property type="match status" value="1"/>
</dbReference>
<dbReference type="InterPro" id="IPR037257">
    <property type="entry name" value="T2SS_E_N_sf"/>
</dbReference>
<dbReference type="Gene3D" id="3.30.300.160">
    <property type="entry name" value="Type II secretion system, protein E, N-terminal domain"/>
    <property type="match status" value="1"/>
</dbReference>
<dbReference type="FunFam" id="3.40.50.300:FF:000398">
    <property type="entry name" value="Type IV pilus assembly ATPase PilB"/>
    <property type="match status" value="1"/>
</dbReference>
<gene>
    <name evidence="5" type="ORF">COT24_02700</name>
</gene>
<dbReference type="EMBL" id="PEXU01000032">
    <property type="protein sequence ID" value="PIS42611.1"/>
    <property type="molecule type" value="Genomic_DNA"/>
</dbReference>
<sequence length="588" mass="67000">MFNLVFKKTKPNQIWRELEKKKYLTRDQFREASIAAKRDNRHINEALFDLDGIPRDKLLKAIAKFHGVPSVSLQKKVIASYVLNMIPKEIAEQHSIIVFKKIENVINVATTNPDNLQTIEFVKRKTGFEPKVYITTPQDIEHALKRYKSEITEEFDRIIKESISNTLAKKESAEKLAQDVPIIKMVNNIIEQALNRSSSDIHFEPSSPKIIIRFRIDGMLKKVVELPKEVLPPLETRIKIMSNLKIDEHNVPQDGRFKYAYKDREVAVRVSVIPTLNGAKIVMRLLDVKERQFNLSKLGLNQRDLQIVKREIQKPYGMILVTGPTGSGKTTTLYSMIRILNKEAVNICTIEDPIEYGIEGINQTQINPTAGLTFANGLRSLLRQDPNILMVGEIRDVETADIAVNTAMTGHLVLSTLHTNNSFLAIQRMIEMGVEPFLTASVVNLIISQRLVRKICTNCKRTASSKQRLLERYRTHFDIEGTFKKLKKMKLLSPGQNKSAEDIRYYQGKGCAKCSYTGYQGRIGIYEVLRVDQIIYDAILKDHSADAIEKIAKKQNFLSMTEDGLLKVFTGVTTFEELLRVAKNNDIV</sequence>
<feature type="domain" description="AAA+ ATPase" evidence="4">
    <location>
        <begin position="315"/>
        <end position="436"/>
    </location>
</feature>
<dbReference type="Pfam" id="PF00437">
    <property type="entry name" value="T2SSE"/>
    <property type="match status" value="1"/>
</dbReference>
<dbReference type="CDD" id="cd01129">
    <property type="entry name" value="PulE-GspE-like"/>
    <property type="match status" value="1"/>
</dbReference>
<dbReference type="InterPro" id="IPR027417">
    <property type="entry name" value="P-loop_NTPase"/>
</dbReference>
<dbReference type="GO" id="GO:0016887">
    <property type="term" value="F:ATP hydrolysis activity"/>
    <property type="evidence" value="ECO:0007669"/>
    <property type="project" value="TreeGrafter"/>
</dbReference>
<comment type="similarity">
    <text evidence="1">Belongs to the GSP E family.</text>
</comment>